<dbReference type="Gene3D" id="3.40.50.1820">
    <property type="entry name" value="alpha/beta hydrolase"/>
    <property type="match status" value="1"/>
</dbReference>
<accession>A0A0M0KI96</accession>
<evidence type="ECO:0000313" key="1">
    <source>
        <dbReference type="EMBL" id="KOO38337.1"/>
    </source>
</evidence>
<dbReference type="SUPFAM" id="SSF53474">
    <property type="entry name" value="alpha/beta-Hydrolases"/>
    <property type="match status" value="1"/>
</dbReference>
<dbReference type="PATRIC" id="fig|136160.3.peg.1336"/>
<dbReference type="RefSeq" id="WP_053430666.1">
    <property type="nucleotide sequence ID" value="NZ_CP040441.1"/>
</dbReference>
<comment type="caution">
    <text evidence="1">The sequence shown here is derived from an EMBL/GenBank/DDBJ whole genome shotgun (WGS) entry which is preliminary data.</text>
</comment>
<proteinExistence type="predicted"/>
<dbReference type="GeneID" id="87598419"/>
<name>A0A0M0KI96_ALKHA</name>
<protein>
    <recommendedName>
        <fullName evidence="2">Alpha/beta hydrolase</fullName>
    </recommendedName>
</protein>
<dbReference type="EMBL" id="LILD01000001">
    <property type="protein sequence ID" value="KOO38337.1"/>
    <property type="molecule type" value="Genomic_DNA"/>
</dbReference>
<sequence length="248" mass="29536">MIDLRRTFQLEDQWCVIYLPARPNGFACMLFGDITHYVEQETCSWRQHPEREQFIRGLLHHGYTVITSNFFGRHWGSEQATKLALRLYHLSIKREILNPSIHLIGEGMGALLAMNVMEEMPDRIRSGFFINPCLDLVSYYDQEKANKLFYKRFLIEMAAAHEVSTEDVEPFIYQYFNNRYTNLETPMHIFHEMNERRYPVQSHSKPFQLKAERENRPVTLTLRMAQKSFSSLIDPTYQFFRKHEKKLS</sequence>
<dbReference type="InterPro" id="IPR029058">
    <property type="entry name" value="AB_hydrolase_fold"/>
</dbReference>
<reference evidence="1" key="1">
    <citation type="submission" date="2015-08" db="EMBL/GenBank/DDBJ databases">
        <title>Complete DNA Sequence of Pseudomonas syringae pv. actinidiae, the Causal Agent of Kiwifruit Canker Disease.</title>
        <authorList>
            <person name="Rikkerink E.H.A."/>
            <person name="Fineran P.C."/>
        </authorList>
    </citation>
    <scope>NUCLEOTIDE SEQUENCE</scope>
    <source>
        <strain evidence="1">DSM 13666</strain>
    </source>
</reference>
<gene>
    <name evidence="1" type="ORF">AMD02_05260</name>
</gene>
<evidence type="ECO:0008006" key="2">
    <source>
        <dbReference type="Google" id="ProtNLM"/>
    </source>
</evidence>
<organism evidence="1">
    <name type="scientific">Halalkalibacterium halodurans</name>
    <name type="common">Bacillus halodurans</name>
    <dbReference type="NCBI Taxonomy" id="86665"/>
    <lineage>
        <taxon>Bacteria</taxon>
        <taxon>Bacillati</taxon>
        <taxon>Bacillota</taxon>
        <taxon>Bacilli</taxon>
        <taxon>Bacillales</taxon>
        <taxon>Bacillaceae</taxon>
        <taxon>Halalkalibacterium (ex Joshi et al. 2022)</taxon>
    </lineage>
</organism>
<dbReference type="AlphaFoldDB" id="A0A0M0KI96"/>